<feature type="compositionally biased region" description="Basic and acidic residues" evidence="1">
    <location>
        <begin position="285"/>
        <end position="297"/>
    </location>
</feature>
<dbReference type="EMBL" id="JBJJXI010000027">
    <property type="protein sequence ID" value="KAL3403890.1"/>
    <property type="molecule type" value="Genomic_DNA"/>
</dbReference>
<dbReference type="AlphaFoldDB" id="A0ABD2XF85"/>
<evidence type="ECO:0000313" key="2">
    <source>
        <dbReference type="EMBL" id="KAL3403890.1"/>
    </source>
</evidence>
<proteinExistence type="predicted"/>
<feature type="region of interest" description="Disordered" evidence="1">
    <location>
        <begin position="132"/>
        <end position="222"/>
    </location>
</feature>
<feature type="region of interest" description="Disordered" evidence="1">
    <location>
        <begin position="285"/>
        <end position="305"/>
    </location>
</feature>
<organism evidence="2 3">
    <name type="scientific">Trichogramma kaykai</name>
    <dbReference type="NCBI Taxonomy" id="54128"/>
    <lineage>
        <taxon>Eukaryota</taxon>
        <taxon>Metazoa</taxon>
        <taxon>Ecdysozoa</taxon>
        <taxon>Arthropoda</taxon>
        <taxon>Hexapoda</taxon>
        <taxon>Insecta</taxon>
        <taxon>Pterygota</taxon>
        <taxon>Neoptera</taxon>
        <taxon>Endopterygota</taxon>
        <taxon>Hymenoptera</taxon>
        <taxon>Apocrita</taxon>
        <taxon>Proctotrupomorpha</taxon>
        <taxon>Chalcidoidea</taxon>
        <taxon>Trichogrammatidae</taxon>
        <taxon>Trichogramma</taxon>
    </lineage>
</organism>
<name>A0ABD2XF85_9HYME</name>
<accession>A0ABD2XF85</accession>
<sequence>MKIKMKAKVVKQELKEEIIEESSESYESGGTMATTNLTPREMLIRVDDVEFSNFEAINEFDVPAMPTLNVINDSANFSLRIEDDEDDSDVLSSAGNVSRASKYMQNLSIDGDETNCDSCVIPASDVETSANTFNGISTRSNKARTRQSLRNETTNRNFTRSKIPSPVGIPVQPSMSKYSSSDPLEHTRLRAANKPIRAPVHRADSHSKDAGHAESRDFAQTTRDQAEIVAAAAVAEKMLHHLQHVLRPWRTRGVLRAVRHGPVLQVHPLRRHGVRERLRALEARHGFSQHRDADDRSTGALGSNGHQAALRSPLQALQQLVQGHARVPHHLSELQLQDGLQVSHLQEYLRDGRGDAQSHQRDAPLGVRRDTIVFAEQRQRFEESTDQQSHTNRTNYTQELQAYKELE</sequence>
<feature type="compositionally biased region" description="Polar residues" evidence="1">
    <location>
        <begin position="173"/>
        <end position="182"/>
    </location>
</feature>
<evidence type="ECO:0000313" key="3">
    <source>
        <dbReference type="Proteomes" id="UP001627154"/>
    </source>
</evidence>
<feature type="compositionally biased region" description="Basic and acidic residues" evidence="1">
    <location>
        <begin position="201"/>
        <end position="217"/>
    </location>
</feature>
<keyword evidence="3" id="KW-1185">Reference proteome</keyword>
<reference evidence="2 3" key="1">
    <citation type="journal article" date="2024" name="bioRxiv">
        <title>A reference genome for Trichogramma kaykai: A tiny desert-dwelling parasitoid wasp with competing sex-ratio distorters.</title>
        <authorList>
            <person name="Culotta J."/>
            <person name="Lindsey A.R."/>
        </authorList>
    </citation>
    <scope>NUCLEOTIDE SEQUENCE [LARGE SCALE GENOMIC DNA]</scope>
    <source>
        <strain evidence="2 3">KSX58</strain>
    </source>
</reference>
<protein>
    <submittedName>
        <fullName evidence="2">Uncharacterized protein</fullName>
    </submittedName>
</protein>
<gene>
    <name evidence="2" type="ORF">TKK_003299</name>
</gene>
<evidence type="ECO:0000256" key="1">
    <source>
        <dbReference type="SAM" id="MobiDB-lite"/>
    </source>
</evidence>
<comment type="caution">
    <text evidence="2">The sequence shown here is derived from an EMBL/GenBank/DDBJ whole genome shotgun (WGS) entry which is preliminary data.</text>
</comment>
<dbReference type="Proteomes" id="UP001627154">
    <property type="component" value="Unassembled WGS sequence"/>
</dbReference>
<feature type="compositionally biased region" description="Polar residues" evidence="1">
    <location>
        <begin position="148"/>
        <end position="162"/>
    </location>
</feature>